<organism evidence="2 3">
    <name type="scientific">Eleusine coracana subsp. coracana</name>
    <dbReference type="NCBI Taxonomy" id="191504"/>
    <lineage>
        <taxon>Eukaryota</taxon>
        <taxon>Viridiplantae</taxon>
        <taxon>Streptophyta</taxon>
        <taxon>Embryophyta</taxon>
        <taxon>Tracheophyta</taxon>
        <taxon>Spermatophyta</taxon>
        <taxon>Magnoliopsida</taxon>
        <taxon>Liliopsida</taxon>
        <taxon>Poales</taxon>
        <taxon>Poaceae</taxon>
        <taxon>PACMAD clade</taxon>
        <taxon>Chloridoideae</taxon>
        <taxon>Cynodonteae</taxon>
        <taxon>Eleusininae</taxon>
        <taxon>Eleusine</taxon>
    </lineage>
</organism>
<accession>A0AAV5BM52</accession>
<proteinExistence type="predicted"/>
<protein>
    <submittedName>
        <fullName evidence="2">Uncharacterized protein</fullName>
    </submittedName>
</protein>
<feature type="region of interest" description="Disordered" evidence="1">
    <location>
        <begin position="24"/>
        <end position="52"/>
    </location>
</feature>
<dbReference type="Proteomes" id="UP001054889">
    <property type="component" value="Unassembled WGS sequence"/>
</dbReference>
<sequence>MSVRSSSASSPACTGARRRAEPLCAEAFPSSPPPSAISDLHRDTPSKSADAVPELAAGARNPPRGRVACGLRNAWSGGNPSRARCRCCCCWAGEVSASALLH</sequence>
<evidence type="ECO:0000313" key="2">
    <source>
        <dbReference type="EMBL" id="GJM86770.1"/>
    </source>
</evidence>
<dbReference type="AlphaFoldDB" id="A0AAV5BM52"/>
<name>A0AAV5BM52_ELECO</name>
<dbReference type="EMBL" id="BQKI01000001">
    <property type="protein sequence ID" value="GJM86770.1"/>
    <property type="molecule type" value="Genomic_DNA"/>
</dbReference>
<reference evidence="2" key="1">
    <citation type="journal article" date="2018" name="DNA Res.">
        <title>Multiple hybrid de novo genome assembly of finger millet, an orphan allotetraploid crop.</title>
        <authorList>
            <person name="Hatakeyama M."/>
            <person name="Aluri S."/>
            <person name="Balachadran M.T."/>
            <person name="Sivarajan S.R."/>
            <person name="Patrignani A."/>
            <person name="Gruter S."/>
            <person name="Poveda L."/>
            <person name="Shimizu-Inatsugi R."/>
            <person name="Baeten J."/>
            <person name="Francoijs K.J."/>
            <person name="Nataraja K.N."/>
            <person name="Reddy Y.A.N."/>
            <person name="Phadnis S."/>
            <person name="Ravikumar R.L."/>
            <person name="Schlapbach R."/>
            <person name="Sreeman S.M."/>
            <person name="Shimizu K.K."/>
        </authorList>
    </citation>
    <scope>NUCLEOTIDE SEQUENCE</scope>
</reference>
<comment type="caution">
    <text evidence="2">The sequence shown here is derived from an EMBL/GenBank/DDBJ whole genome shotgun (WGS) entry which is preliminary data.</text>
</comment>
<keyword evidence="3" id="KW-1185">Reference proteome</keyword>
<reference evidence="2" key="2">
    <citation type="submission" date="2021-12" db="EMBL/GenBank/DDBJ databases">
        <title>Resequencing data analysis of finger millet.</title>
        <authorList>
            <person name="Hatakeyama M."/>
            <person name="Aluri S."/>
            <person name="Balachadran M.T."/>
            <person name="Sivarajan S.R."/>
            <person name="Poveda L."/>
            <person name="Shimizu-Inatsugi R."/>
            <person name="Schlapbach R."/>
            <person name="Sreeman S.M."/>
            <person name="Shimizu K.K."/>
        </authorList>
    </citation>
    <scope>NUCLEOTIDE SEQUENCE</scope>
</reference>
<evidence type="ECO:0000256" key="1">
    <source>
        <dbReference type="SAM" id="MobiDB-lite"/>
    </source>
</evidence>
<gene>
    <name evidence="2" type="primary">ga02660</name>
    <name evidence="2" type="ORF">PR202_ga02660</name>
</gene>
<evidence type="ECO:0000313" key="3">
    <source>
        <dbReference type="Proteomes" id="UP001054889"/>
    </source>
</evidence>